<dbReference type="GO" id="GO:0005736">
    <property type="term" value="C:RNA polymerase I complex"/>
    <property type="evidence" value="ECO:0007669"/>
    <property type="project" value="TreeGrafter"/>
</dbReference>
<dbReference type="PANTHER" id="PTHR11800">
    <property type="entry name" value="DNA-DIRECTED RNA POLYMERASE"/>
    <property type="match status" value="1"/>
</dbReference>
<dbReference type="GO" id="GO:0006351">
    <property type="term" value="P:DNA-templated transcription"/>
    <property type="evidence" value="ECO:0007669"/>
    <property type="project" value="InterPro"/>
</dbReference>
<dbReference type="InterPro" id="IPR036603">
    <property type="entry name" value="RBP11-like"/>
</dbReference>
<organism evidence="5 6">
    <name type="scientific">Haematococcus lacustris</name>
    <name type="common">Green alga</name>
    <name type="synonym">Haematococcus pluvialis</name>
    <dbReference type="NCBI Taxonomy" id="44745"/>
    <lineage>
        <taxon>Eukaryota</taxon>
        <taxon>Viridiplantae</taxon>
        <taxon>Chlorophyta</taxon>
        <taxon>core chlorophytes</taxon>
        <taxon>Chlorophyceae</taxon>
        <taxon>CS clade</taxon>
        <taxon>Chlamydomonadales</taxon>
        <taxon>Haematococcaceae</taxon>
        <taxon>Haematococcus</taxon>
    </lineage>
</organism>
<dbReference type="Pfam" id="PF01193">
    <property type="entry name" value="RNA_pol_L"/>
    <property type="match status" value="1"/>
</dbReference>
<dbReference type="InterPro" id="IPR036643">
    <property type="entry name" value="RNApol_insert_sf"/>
</dbReference>
<sequence length="324" mass="35805">MAGQDESKKKKKGKGLPEHIELQRTHMVCGAEMNSYTNTFTSANVFMPMGVDNAWDLGQWKEGFRIKVNKLTSEMMEVDITGVDPAVVNALRRILIAEVPTMAIEHVFVANNTSIIQDEVLAHRLGMVPLLVDPAMFEYKTAEEAASEKNMLVFKLDITCKKQGDRLLNEKVFSSSLQWLPMGSEMPDETGCRFAQGQAHRFPPGGAVPQPSPVHDNILLAKLRAGQEPSSEAATLLLAAAPGLITQDASGKIEVGNAREHEQHLEKVRVLLDTPCVAECIQLRKRKDYFIFTIESSGVLPPEVLLEQAIAILHDKASRLAQRL</sequence>
<dbReference type="GO" id="GO:0003899">
    <property type="term" value="F:DNA-directed RNA polymerase activity"/>
    <property type="evidence" value="ECO:0007669"/>
    <property type="project" value="InterPro"/>
</dbReference>
<evidence type="ECO:0000313" key="6">
    <source>
        <dbReference type="Proteomes" id="UP000485058"/>
    </source>
</evidence>
<dbReference type="GO" id="GO:0005666">
    <property type="term" value="C:RNA polymerase III complex"/>
    <property type="evidence" value="ECO:0007669"/>
    <property type="project" value="TreeGrafter"/>
</dbReference>
<evidence type="ECO:0000256" key="2">
    <source>
        <dbReference type="ARBA" id="ARBA00023163"/>
    </source>
</evidence>
<evidence type="ECO:0000256" key="3">
    <source>
        <dbReference type="ARBA" id="ARBA00031776"/>
    </source>
</evidence>
<protein>
    <recommendedName>
        <fullName evidence="3">Plastid-encoded RNA polymerase subunit alpha</fullName>
    </recommendedName>
</protein>
<dbReference type="Gene3D" id="2.170.120.12">
    <property type="entry name" value="DNA-directed RNA polymerase, insert domain"/>
    <property type="match status" value="1"/>
</dbReference>
<dbReference type="GO" id="GO:0003677">
    <property type="term" value="F:DNA binding"/>
    <property type="evidence" value="ECO:0007669"/>
    <property type="project" value="InterPro"/>
</dbReference>
<dbReference type="SUPFAM" id="SSF55257">
    <property type="entry name" value="RBP11-like subunits of RNA polymerase"/>
    <property type="match status" value="1"/>
</dbReference>
<dbReference type="SUPFAM" id="SSF56553">
    <property type="entry name" value="Insert subdomain of RNA polymerase alpha subunit"/>
    <property type="match status" value="1"/>
</dbReference>
<keyword evidence="1" id="KW-0240">DNA-directed RNA polymerase</keyword>
<dbReference type="InterPro" id="IPR050518">
    <property type="entry name" value="Rpo3/RPB3_RNA_Pol_subunit"/>
</dbReference>
<reference evidence="5 6" key="1">
    <citation type="submission" date="2020-02" db="EMBL/GenBank/DDBJ databases">
        <title>Draft genome sequence of Haematococcus lacustris strain NIES-144.</title>
        <authorList>
            <person name="Morimoto D."/>
            <person name="Nakagawa S."/>
            <person name="Yoshida T."/>
            <person name="Sawayama S."/>
        </authorList>
    </citation>
    <scope>NUCLEOTIDE SEQUENCE [LARGE SCALE GENOMIC DNA]</scope>
    <source>
        <strain evidence="5 6">NIES-144</strain>
    </source>
</reference>
<accession>A0A699Z439</accession>
<dbReference type="OrthoDB" id="270173at2759"/>
<dbReference type="SMART" id="SM00662">
    <property type="entry name" value="RPOLD"/>
    <property type="match status" value="1"/>
</dbReference>
<evidence type="ECO:0000259" key="4">
    <source>
        <dbReference type="SMART" id="SM00662"/>
    </source>
</evidence>
<evidence type="ECO:0000256" key="1">
    <source>
        <dbReference type="ARBA" id="ARBA00022478"/>
    </source>
</evidence>
<proteinExistence type="predicted"/>
<dbReference type="Proteomes" id="UP000485058">
    <property type="component" value="Unassembled WGS sequence"/>
</dbReference>
<feature type="domain" description="DNA-directed RNA polymerase RpoA/D/Rpb3-type" evidence="4">
    <location>
        <begin position="75"/>
        <end position="323"/>
    </location>
</feature>
<dbReference type="GO" id="GO:0046983">
    <property type="term" value="F:protein dimerization activity"/>
    <property type="evidence" value="ECO:0007669"/>
    <property type="project" value="InterPro"/>
</dbReference>
<dbReference type="Gene3D" id="3.30.1360.10">
    <property type="entry name" value="RNA polymerase, RBP11-like subunit"/>
    <property type="match status" value="1"/>
</dbReference>
<gene>
    <name evidence="5" type="ORF">HaLaN_14038</name>
</gene>
<comment type="caution">
    <text evidence="5">The sequence shown here is derived from an EMBL/GenBank/DDBJ whole genome shotgun (WGS) entry which is preliminary data.</text>
</comment>
<evidence type="ECO:0000313" key="5">
    <source>
        <dbReference type="EMBL" id="GFH17407.1"/>
    </source>
</evidence>
<dbReference type="AlphaFoldDB" id="A0A699Z439"/>
<keyword evidence="6" id="KW-1185">Reference proteome</keyword>
<dbReference type="InterPro" id="IPR011263">
    <property type="entry name" value="DNA-dir_RNA_pol_RpoA/D/Rpb3"/>
</dbReference>
<dbReference type="PANTHER" id="PTHR11800:SF13">
    <property type="entry name" value="DNA-DIRECTED RNA POLYMERASES I AND III SUBUNIT RPAC1"/>
    <property type="match status" value="1"/>
</dbReference>
<dbReference type="EMBL" id="BLLF01001143">
    <property type="protein sequence ID" value="GFH17407.1"/>
    <property type="molecule type" value="Genomic_DNA"/>
</dbReference>
<keyword evidence="2" id="KW-0804">Transcription</keyword>
<dbReference type="InterPro" id="IPR001514">
    <property type="entry name" value="DNA-dir_RNA_pol_30-40kDasu_CS"/>
</dbReference>
<name>A0A699Z439_HAELA</name>
<dbReference type="PROSITE" id="PS00446">
    <property type="entry name" value="RNA_POL_D_30KD"/>
    <property type="match status" value="1"/>
</dbReference>